<evidence type="ECO:0000256" key="1">
    <source>
        <dbReference type="SAM" id="Phobius"/>
    </source>
</evidence>
<feature type="transmembrane region" description="Helical" evidence="1">
    <location>
        <begin position="50"/>
        <end position="76"/>
    </location>
</feature>
<feature type="transmembrane region" description="Helical" evidence="1">
    <location>
        <begin position="96"/>
        <end position="118"/>
    </location>
</feature>
<reference evidence="2 3" key="1">
    <citation type="submission" date="2017-01" db="EMBL/GenBank/DDBJ databases">
        <title>Genome analysis of Paenibacillus selenitrireducens ES3-24.</title>
        <authorList>
            <person name="Xu D."/>
            <person name="Yao R."/>
            <person name="Zheng S."/>
        </authorList>
    </citation>
    <scope>NUCLEOTIDE SEQUENCE [LARGE SCALE GENOMIC DNA]</scope>
    <source>
        <strain evidence="2 3">ES3-24</strain>
    </source>
</reference>
<dbReference type="RefSeq" id="WP_078501619.1">
    <property type="nucleotide sequence ID" value="NZ_MSZX01000010.1"/>
</dbReference>
<gene>
    <name evidence="2" type="ORF">BVG16_23395</name>
</gene>
<dbReference type="STRING" id="1324314.BVG16_23395"/>
<keyword evidence="1" id="KW-0472">Membrane</keyword>
<name>A0A1T2X485_9BACL</name>
<keyword evidence="1" id="KW-1133">Transmembrane helix</keyword>
<evidence type="ECO:0000313" key="2">
    <source>
        <dbReference type="EMBL" id="OPA74704.1"/>
    </source>
</evidence>
<evidence type="ECO:0000313" key="3">
    <source>
        <dbReference type="Proteomes" id="UP000190188"/>
    </source>
</evidence>
<dbReference type="Proteomes" id="UP000190188">
    <property type="component" value="Unassembled WGS sequence"/>
</dbReference>
<organism evidence="2 3">
    <name type="scientific">Paenibacillus selenitireducens</name>
    <dbReference type="NCBI Taxonomy" id="1324314"/>
    <lineage>
        <taxon>Bacteria</taxon>
        <taxon>Bacillati</taxon>
        <taxon>Bacillota</taxon>
        <taxon>Bacilli</taxon>
        <taxon>Bacillales</taxon>
        <taxon>Paenibacillaceae</taxon>
        <taxon>Paenibacillus</taxon>
    </lineage>
</organism>
<protein>
    <submittedName>
        <fullName evidence="2">Uncharacterized protein</fullName>
    </submittedName>
</protein>
<proteinExistence type="predicted"/>
<comment type="caution">
    <text evidence="2">The sequence shown here is derived from an EMBL/GenBank/DDBJ whole genome shotgun (WGS) entry which is preliminary data.</text>
</comment>
<accession>A0A1T2X485</accession>
<feature type="transmembrane region" description="Helical" evidence="1">
    <location>
        <begin position="124"/>
        <end position="145"/>
    </location>
</feature>
<dbReference type="AlphaFoldDB" id="A0A1T2X485"/>
<keyword evidence="3" id="KW-1185">Reference proteome</keyword>
<dbReference type="OrthoDB" id="1909107at2"/>
<keyword evidence="1" id="KW-0812">Transmembrane</keyword>
<sequence>MSDKNKDRSVLLIALQLFLGVGAIFGGGALTLDPSGDLLGMPLSMLEGSIFSSFLVPGIILLVVLGVIPVIIAIGLTCKWTCAIAEKLNVFRDKHWSWTFSLYSGFCLIIWITVQIYIIHGVSVVHIIYMGLGLLIQATSLLPSVQKKYERTP</sequence>
<dbReference type="EMBL" id="MSZX01000010">
    <property type="protein sequence ID" value="OPA74704.1"/>
    <property type="molecule type" value="Genomic_DNA"/>
</dbReference>